<sequence>MTKTVLILGPSGKIGSHAAEAFWNAGWSVRRFDRGSDMTVAAKGADVIVNGLNPPNYHDWATILPALTRQVIDAAKTSGATVILPGNVYNFGNQPGVLDEHTPQHAHSRKGKIRVQIEQMYKDSGVQTIILRGGNFIDPLGNGDIMSMFLARSIGSGKLTAGGDPGVMQPYCYVPDMARAMQMLADRQVSLATFEDVPFPGHAFTLLELQSELSEAMSRPVRITRFPWWAMRMASPFWELARELMEMRYLWDMPHSISGAKFQRLLPDFVPTPKQQVMRAPLGVDIDPDQAVRADRQPVVAQ</sequence>
<keyword evidence="3" id="KW-1185">Reference proteome</keyword>
<feature type="domain" description="NAD-dependent epimerase/dehydratase" evidence="1">
    <location>
        <begin position="5"/>
        <end position="188"/>
    </location>
</feature>
<gene>
    <name evidence="2" type="ORF">LOM8899_02249</name>
</gene>
<accession>A0A238LGS8</accession>
<dbReference type="SUPFAM" id="SSF51735">
    <property type="entry name" value="NAD(P)-binding Rossmann-fold domains"/>
    <property type="match status" value="1"/>
</dbReference>
<protein>
    <recommendedName>
        <fullName evidence="1">NAD-dependent epimerase/dehydratase domain-containing protein</fullName>
    </recommendedName>
</protein>
<dbReference type="OrthoDB" id="7170465at2"/>
<dbReference type="Gene3D" id="3.40.50.720">
    <property type="entry name" value="NAD(P)-binding Rossmann-like Domain"/>
    <property type="match status" value="1"/>
</dbReference>
<dbReference type="InterPro" id="IPR001509">
    <property type="entry name" value="Epimerase_deHydtase"/>
</dbReference>
<dbReference type="Pfam" id="PF01370">
    <property type="entry name" value="Epimerase"/>
    <property type="match status" value="1"/>
</dbReference>
<dbReference type="Proteomes" id="UP000201613">
    <property type="component" value="Unassembled WGS sequence"/>
</dbReference>
<evidence type="ECO:0000313" key="3">
    <source>
        <dbReference type="Proteomes" id="UP000201613"/>
    </source>
</evidence>
<reference evidence="2 3" key="1">
    <citation type="submission" date="2017-05" db="EMBL/GenBank/DDBJ databases">
        <authorList>
            <person name="Song R."/>
            <person name="Chenine A.L."/>
            <person name="Ruprecht R.M."/>
        </authorList>
    </citation>
    <scope>NUCLEOTIDE SEQUENCE [LARGE SCALE GENOMIC DNA]</scope>
    <source>
        <strain evidence="2 3">CECT 8899</strain>
    </source>
</reference>
<evidence type="ECO:0000313" key="2">
    <source>
        <dbReference type="EMBL" id="SMY08100.1"/>
    </source>
</evidence>
<name>A0A238LGS8_9RHOB</name>
<dbReference type="AlphaFoldDB" id="A0A238LGS8"/>
<dbReference type="RefSeq" id="WP_093992309.1">
    <property type="nucleotide sequence ID" value="NZ_FXZK01000004.1"/>
</dbReference>
<evidence type="ECO:0000259" key="1">
    <source>
        <dbReference type="Pfam" id="PF01370"/>
    </source>
</evidence>
<organism evidence="2 3">
    <name type="scientific">Flavimaricola marinus</name>
    <dbReference type="NCBI Taxonomy" id="1819565"/>
    <lineage>
        <taxon>Bacteria</taxon>
        <taxon>Pseudomonadati</taxon>
        <taxon>Pseudomonadota</taxon>
        <taxon>Alphaproteobacteria</taxon>
        <taxon>Rhodobacterales</taxon>
        <taxon>Paracoccaceae</taxon>
        <taxon>Flavimaricola</taxon>
    </lineage>
</organism>
<dbReference type="InterPro" id="IPR036291">
    <property type="entry name" value="NAD(P)-bd_dom_sf"/>
</dbReference>
<proteinExistence type="predicted"/>
<dbReference type="EMBL" id="FXZK01000004">
    <property type="protein sequence ID" value="SMY08100.1"/>
    <property type="molecule type" value="Genomic_DNA"/>
</dbReference>